<dbReference type="RefSeq" id="XP_043042037.1">
    <property type="nucleotide sequence ID" value="XM_043178991.1"/>
</dbReference>
<dbReference type="Proteomes" id="UP000812287">
    <property type="component" value="Unassembled WGS sequence"/>
</dbReference>
<dbReference type="AlphaFoldDB" id="A0A9P8AW35"/>
<protein>
    <submittedName>
        <fullName evidence="1">Uncharacterized protein</fullName>
    </submittedName>
</protein>
<name>A0A9P8AW35_9AGAR</name>
<dbReference type="OrthoDB" id="3229878at2759"/>
<comment type="caution">
    <text evidence="1">The sequence shown here is derived from an EMBL/GenBank/DDBJ whole genome shotgun (WGS) entry which is preliminary data.</text>
</comment>
<sequence length="530" mass="60597">MGTRGYYVYRWRGWYFIQYSHLDSYPDGLGLIVCGNVPSADCDPQVFDNWFKRATRRLDGDLEKYRVEKRCRQTLQVNDNYSISRKQPQNDIFIEWIYEIDLDNLVFHVNSIPIFRLDCMPSSGDFCGFISTNHYGGLGYAEDMPECHRYEANWVTSPPEISSQQLEAYKRLEATVEEDIAPLAMSVVSSTRLRLLEAMVGVLMTMDRNTRNIINLHNVSSRDSFTRASLRTLWIFAWTALSPPKYGEQWEAVLAASHYPATVSEDDCLAVWLRENLCVYTWTHLDDEPNLKAAVVTVIECMRSRHRVLDSFGAVFSLYHCVLVRLEGGTGKVTHTDVLDFLPSWYAYSPSTPGITAVARLCEYLDDLSQGHPDIIVCNTEPLRTQLPHELLARISEHIYDSSTLLAYARASVQTRAACKAMLMKPWVNDLQFLAVHPDSVLCHDEDGPDSAHANEHVEVEDEDGDEEWYVRSNRFTFLSNAKFHTRIFDENHPDAVFSIPNLLYRRDILQALNVVEGIVAVNAKRGVNK</sequence>
<reference evidence="1" key="1">
    <citation type="submission" date="2020-11" db="EMBL/GenBank/DDBJ databases">
        <title>Adaptations for nitrogen fixation in a non-lichenized fungal sporocarp promotes dispersal by wood-feeding termites.</title>
        <authorList>
            <consortium name="DOE Joint Genome Institute"/>
            <person name="Koch R.A."/>
            <person name="Yoon G."/>
            <person name="Arayal U."/>
            <person name="Lail K."/>
            <person name="Amirebrahimi M."/>
            <person name="Labutti K."/>
            <person name="Lipzen A."/>
            <person name="Riley R."/>
            <person name="Barry K."/>
            <person name="Henrissat B."/>
            <person name="Grigoriev I.V."/>
            <person name="Herr J.R."/>
            <person name="Aime M.C."/>
        </authorList>
    </citation>
    <scope>NUCLEOTIDE SEQUENCE</scope>
    <source>
        <strain evidence="1">MCA 3950</strain>
    </source>
</reference>
<dbReference type="EMBL" id="MU250529">
    <property type="protein sequence ID" value="KAG7448537.1"/>
    <property type="molecule type" value="Genomic_DNA"/>
</dbReference>
<proteinExistence type="predicted"/>
<evidence type="ECO:0000313" key="2">
    <source>
        <dbReference type="Proteomes" id="UP000812287"/>
    </source>
</evidence>
<gene>
    <name evidence="1" type="ORF">BT62DRAFT_1074107</name>
</gene>
<dbReference type="GeneID" id="66101285"/>
<organism evidence="1 2">
    <name type="scientific">Guyanagaster necrorhizus</name>
    <dbReference type="NCBI Taxonomy" id="856835"/>
    <lineage>
        <taxon>Eukaryota</taxon>
        <taxon>Fungi</taxon>
        <taxon>Dikarya</taxon>
        <taxon>Basidiomycota</taxon>
        <taxon>Agaricomycotina</taxon>
        <taxon>Agaricomycetes</taxon>
        <taxon>Agaricomycetidae</taxon>
        <taxon>Agaricales</taxon>
        <taxon>Marasmiineae</taxon>
        <taxon>Physalacriaceae</taxon>
        <taxon>Guyanagaster</taxon>
    </lineage>
</organism>
<evidence type="ECO:0000313" key="1">
    <source>
        <dbReference type="EMBL" id="KAG7448537.1"/>
    </source>
</evidence>
<accession>A0A9P8AW35</accession>
<keyword evidence="2" id="KW-1185">Reference proteome</keyword>